<dbReference type="PANTHER" id="PTHR47197:SF3">
    <property type="entry name" value="DIHYDRO-HEME D1 DEHYDROGENASE"/>
    <property type="match status" value="1"/>
</dbReference>
<proteinExistence type="predicted"/>
<protein>
    <submittedName>
        <fullName evidence="1">YncE family protein</fullName>
    </submittedName>
</protein>
<dbReference type="RefSeq" id="WP_151935885.1">
    <property type="nucleotide sequence ID" value="NZ_JAJCHQ010000008.1"/>
</dbReference>
<gene>
    <name evidence="1" type="ORF">GAZ26_03540</name>
</gene>
<accession>A0A7J5QWY6</accession>
<reference evidence="1 2" key="1">
    <citation type="journal article" date="2019" name="Nat. Med.">
        <title>A library of human gut bacterial isolates paired with longitudinal multiomics data enables mechanistic microbiome research.</title>
        <authorList>
            <person name="Poyet M."/>
            <person name="Groussin M."/>
            <person name="Gibbons S.M."/>
            <person name="Avila-Pacheco J."/>
            <person name="Jiang X."/>
            <person name="Kearney S.M."/>
            <person name="Perrotta A.R."/>
            <person name="Berdy B."/>
            <person name="Zhao S."/>
            <person name="Lieberman T.D."/>
            <person name="Swanson P.K."/>
            <person name="Smith M."/>
            <person name="Roesemann S."/>
            <person name="Alexander J.E."/>
            <person name="Rich S.A."/>
            <person name="Livny J."/>
            <person name="Vlamakis H."/>
            <person name="Clish C."/>
            <person name="Bullock K."/>
            <person name="Deik A."/>
            <person name="Scott J."/>
            <person name="Pierce K.A."/>
            <person name="Xavier R.J."/>
            <person name="Alm E.J."/>
        </authorList>
    </citation>
    <scope>NUCLEOTIDE SEQUENCE [LARGE SCALE GENOMIC DNA]</scope>
    <source>
        <strain evidence="1 2">BIOML-A7</strain>
    </source>
</reference>
<name>A0A7J5QWY6_9BACE</name>
<dbReference type="InterPro" id="IPR015943">
    <property type="entry name" value="WD40/YVTN_repeat-like_dom_sf"/>
</dbReference>
<evidence type="ECO:0000313" key="2">
    <source>
        <dbReference type="Proteomes" id="UP000471447"/>
    </source>
</evidence>
<dbReference type="SUPFAM" id="SSF51004">
    <property type="entry name" value="C-terminal (heme d1) domain of cytochrome cd1-nitrite reductase"/>
    <property type="match status" value="1"/>
</dbReference>
<dbReference type="EMBL" id="WDCG01000002">
    <property type="protein sequence ID" value="KAB6427422.1"/>
    <property type="molecule type" value="Genomic_DNA"/>
</dbReference>
<sequence>MKKLHLIYSLILLLNLSACREDERIFLSDSVQVTLPVVGTRIKGFYQLNEGNMGMNRASLDYFDYTTGYYTRDIFSERNPDIVKELGDVGNDIQVYGQKVYAVINVSNLIVVFDVRTAHRIKEIEVPNCRYLAFYKDKAYVSSYAGPVQIDPNAEVGFVAEIDTASLEVTRKVSVGYQPEEMVVYDGKLYVANSGGYRVPNYDRTVSVVDLKTLNETKKIDVGINLHRMAIDKRGDIYVSSRGDYRNVPPNLYVIDSKIDAVKSCLDIPVGGMWMSGDSLYYYSVAYAAVSGNNKVTYGILDTRTKKQITDRIITDGTDKEIMIPYGIAVNPETKEILMSDAQNYVVTGFVYCFSPEGKLKWKTEGGNIPGHFVFVTQGLLQ</sequence>
<dbReference type="InterPro" id="IPR011048">
    <property type="entry name" value="Haem_d1_sf"/>
</dbReference>
<dbReference type="InterPro" id="IPR031815">
    <property type="entry name" value="DUF5074"/>
</dbReference>
<comment type="caution">
    <text evidence="1">The sequence shown here is derived from an EMBL/GenBank/DDBJ whole genome shotgun (WGS) entry which is preliminary data.</text>
</comment>
<dbReference type="Proteomes" id="UP000471447">
    <property type="component" value="Unassembled WGS sequence"/>
</dbReference>
<dbReference type="Pfam" id="PF16819">
    <property type="entry name" value="DUF5074"/>
    <property type="match status" value="1"/>
</dbReference>
<dbReference type="PANTHER" id="PTHR47197">
    <property type="entry name" value="PROTEIN NIRF"/>
    <property type="match status" value="1"/>
</dbReference>
<organism evidence="1 2">
    <name type="scientific">Bacteroides xylanisolvens</name>
    <dbReference type="NCBI Taxonomy" id="371601"/>
    <lineage>
        <taxon>Bacteria</taxon>
        <taxon>Pseudomonadati</taxon>
        <taxon>Bacteroidota</taxon>
        <taxon>Bacteroidia</taxon>
        <taxon>Bacteroidales</taxon>
        <taxon>Bacteroidaceae</taxon>
        <taxon>Bacteroides</taxon>
    </lineage>
</organism>
<dbReference type="Gene3D" id="2.130.10.10">
    <property type="entry name" value="YVTN repeat-like/Quinoprotein amine dehydrogenase"/>
    <property type="match status" value="1"/>
</dbReference>
<dbReference type="AlphaFoldDB" id="A0A7J5QWY6"/>
<evidence type="ECO:0000313" key="1">
    <source>
        <dbReference type="EMBL" id="KAB6427422.1"/>
    </source>
</evidence>
<dbReference type="InterPro" id="IPR051200">
    <property type="entry name" value="Host-pathogen_enzymatic-act"/>
</dbReference>